<comment type="caution">
    <text evidence="3">The sequence shown here is derived from an EMBL/GenBank/DDBJ whole genome shotgun (WGS) entry which is preliminary data.</text>
</comment>
<keyword evidence="1" id="KW-0238">DNA-binding</keyword>
<dbReference type="PROSITE" id="PS50937">
    <property type="entry name" value="HTH_MERR_2"/>
    <property type="match status" value="1"/>
</dbReference>
<dbReference type="GO" id="GO:0003700">
    <property type="term" value="F:DNA-binding transcription factor activity"/>
    <property type="evidence" value="ECO:0007669"/>
    <property type="project" value="InterPro"/>
</dbReference>
<protein>
    <submittedName>
        <fullName evidence="3">MerR family transcriptional regulator</fullName>
    </submittedName>
</protein>
<reference evidence="3 4" key="1">
    <citation type="submission" date="2018-11" db="EMBL/GenBank/DDBJ databases">
        <authorList>
            <person name="Li F."/>
        </authorList>
    </citation>
    <scope>NUCLEOTIDE SEQUENCE [LARGE SCALE GENOMIC DNA]</scope>
    <source>
        <strain evidence="3 4">KIS18-7</strain>
    </source>
</reference>
<dbReference type="Proteomes" id="UP000277094">
    <property type="component" value="Unassembled WGS sequence"/>
</dbReference>
<evidence type="ECO:0000313" key="3">
    <source>
        <dbReference type="EMBL" id="RNL78588.1"/>
    </source>
</evidence>
<dbReference type="SUPFAM" id="SSF46955">
    <property type="entry name" value="Putative DNA-binding domain"/>
    <property type="match status" value="1"/>
</dbReference>
<gene>
    <name evidence="3" type="ORF">EFL95_05735</name>
</gene>
<dbReference type="Gene3D" id="1.10.1660.10">
    <property type="match status" value="1"/>
</dbReference>
<evidence type="ECO:0000256" key="1">
    <source>
        <dbReference type="ARBA" id="ARBA00023125"/>
    </source>
</evidence>
<dbReference type="EMBL" id="RJSG01000002">
    <property type="protein sequence ID" value="RNL78588.1"/>
    <property type="molecule type" value="Genomic_DNA"/>
</dbReference>
<dbReference type="InterPro" id="IPR009061">
    <property type="entry name" value="DNA-bd_dom_put_sf"/>
</dbReference>
<dbReference type="GO" id="GO:0003677">
    <property type="term" value="F:DNA binding"/>
    <property type="evidence" value="ECO:0007669"/>
    <property type="project" value="UniProtKB-KW"/>
</dbReference>
<evidence type="ECO:0000259" key="2">
    <source>
        <dbReference type="PROSITE" id="PS50937"/>
    </source>
</evidence>
<dbReference type="InterPro" id="IPR047057">
    <property type="entry name" value="MerR_fam"/>
</dbReference>
<organism evidence="3 4">
    <name type="scientific">Nocardioides marmorisolisilvae</name>
    <dbReference type="NCBI Taxonomy" id="1542737"/>
    <lineage>
        <taxon>Bacteria</taxon>
        <taxon>Bacillati</taxon>
        <taxon>Actinomycetota</taxon>
        <taxon>Actinomycetes</taxon>
        <taxon>Propionibacteriales</taxon>
        <taxon>Nocardioidaceae</taxon>
        <taxon>Nocardioides</taxon>
    </lineage>
</organism>
<dbReference type="AlphaFoldDB" id="A0A3N0DSI1"/>
<feature type="domain" description="HTH merR-type" evidence="2">
    <location>
        <begin position="8"/>
        <end position="78"/>
    </location>
</feature>
<evidence type="ECO:0000313" key="4">
    <source>
        <dbReference type="Proteomes" id="UP000277094"/>
    </source>
</evidence>
<proteinExistence type="predicted"/>
<accession>A0A3N0DSI1</accession>
<name>A0A3N0DSI1_9ACTN</name>
<dbReference type="PANTHER" id="PTHR30204:SF98">
    <property type="entry name" value="HTH-TYPE TRANSCRIPTIONAL REGULATOR ADHR"/>
    <property type="match status" value="1"/>
</dbReference>
<dbReference type="CDD" id="cd01109">
    <property type="entry name" value="HTH_YyaN"/>
    <property type="match status" value="1"/>
</dbReference>
<dbReference type="PANTHER" id="PTHR30204">
    <property type="entry name" value="REDOX-CYCLING DRUG-SENSING TRANSCRIPTIONAL ACTIVATOR SOXR"/>
    <property type="match status" value="1"/>
</dbReference>
<dbReference type="InterPro" id="IPR000551">
    <property type="entry name" value="MerR-type_HTH_dom"/>
</dbReference>
<sequence length="129" mass="14538">MQTPGTTSLSIAEAAEHTGLTAHTLRYYERDGLLLESVERSTSGHRRYTERDLTWIQLITRLRSTGMPIRDVRRYAALVRAGDGNEAERLALLKAHRERVEVQLAEVTGHLRAIDVKIGIYEGKLENIG</sequence>
<dbReference type="Pfam" id="PF13411">
    <property type="entry name" value="MerR_1"/>
    <property type="match status" value="1"/>
</dbReference>
<dbReference type="PROSITE" id="PS00552">
    <property type="entry name" value="HTH_MERR_1"/>
    <property type="match status" value="1"/>
</dbReference>
<dbReference type="SMART" id="SM00422">
    <property type="entry name" value="HTH_MERR"/>
    <property type="match status" value="1"/>
</dbReference>
<keyword evidence="4" id="KW-1185">Reference proteome</keyword>
<dbReference type="OrthoDB" id="9802944at2"/>